<organism evidence="7">
    <name type="scientific">Serratia fonticola</name>
    <dbReference type="NCBI Taxonomy" id="47917"/>
    <lineage>
        <taxon>Bacteria</taxon>
        <taxon>Pseudomonadati</taxon>
        <taxon>Pseudomonadota</taxon>
        <taxon>Gammaproteobacteria</taxon>
        <taxon>Enterobacterales</taxon>
        <taxon>Yersiniaceae</taxon>
        <taxon>Serratia</taxon>
    </lineage>
</organism>
<accession>A0A4U9VGB1</accession>
<comment type="subcellular location">
    <subcellularLocation>
        <location evidence="4">Cytoplasm</location>
    </subcellularLocation>
</comment>
<dbReference type="AlphaFoldDB" id="A0A4U9VGB1"/>
<dbReference type="NCBIfam" id="TIGR00020">
    <property type="entry name" value="prfB"/>
    <property type="match status" value="1"/>
</dbReference>
<dbReference type="FunFam" id="3.30.160.20:FF:000010">
    <property type="entry name" value="Peptide chain release factor 2"/>
    <property type="match status" value="1"/>
</dbReference>
<keyword evidence="3 4" id="KW-0648">Protein biosynthesis</keyword>
<dbReference type="PANTHER" id="PTHR43116">
    <property type="entry name" value="PEPTIDE CHAIN RELEASE FACTOR 2"/>
    <property type="match status" value="1"/>
</dbReference>
<dbReference type="InterPro" id="IPR004374">
    <property type="entry name" value="PrfB"/>
</dbReference>
<feature type="modified residue" description="N5-methylglutamine" evidence="4">
    <location>
        <position position="240"/>
    </location>
</feature>
<dbReference type="GO" id="GO:0005737">
    <property type="term" value="C:cytoplasm"/>
    <property type="evidence" value="ECO:0007669"/>
    <property type="project" value="UniProtKB-SubCell"/>
</dbReference>
<dbReference type="EMBL" id="CABEEZ010000115">
    <property type="protein sequence ID" value="VTR46050.1"/>
    <property type="molecule type" value="Genomic_DNA"/>
</dbReference>
<comment type="function">
    <text evidence="4">Peptide chain release factor 2 directs the termination of translation in response to the peptide chain termination codons UGA and UAA.</text>
</comment>
<dbReference type="GO" id="GO:0016149">
    <property type="term" value="F:translation release factor activity, codon specific"/>
    <property type="evidence" value="ECO:0007669"/>
    <property type="project" value="UniProtKB-UniRule"/>
</dbReference>
<keyword evidence="2 4" id="KW-0488">Methylation</keyword>
<dbReference type="InterPro" id="IPR045853">
    <property type="entry name" value="Pep_chain_release_fac_I_sf"/>
</dbReference>
<dbReference type="InterPro" id="IPR005139">
    <property type="entry name" value="PCRF"/>
</dbReference>
<keyword evidence="4" id="KW-0963">Cytoplasm</keyword>
<dbReference type="Gene3D" id="3.30.70.1660">
    <property type="match status" value="1"/>
</dbReference>
<comment type="PTM">
    <text evidence="4">Methylated by PrmC. Methylation increases the termination efficiency of RF2.</text>
</comment>
<protein>
    <recommendedName>
        <fullName evidence="4 5">Peptide chain release factor 2</fullName>
        <shortName evidence="4">RF-2</shortName>
    </recommendedName>
</protein>
<dbReference type="SMART" id="SM00937">
    <property type="entry name" value="PCRF"/>
    <property type="match status" value="1"/>
</dbReference>
<dbReference type="Gene3D" id="1.20.58.410">
    <property type="entry name" value="Release factor"/>
    <property type="match status" value="1"/>
</dbReference>
<evidence type="ECO:0000313" key="7">
    <source>
        <dbReference type="EMBL" id="VTR46050.1"/>
    </source>
</evidence>
<evidence type="ECO:0000256" key="2">
    <source>
        <dbReference type="ARBA" id="ARBA00022481"/>
    </source>
</evidence>
<dbReference type="Gene3D" id="3.30.160.20">
    <property type="match status" value="1"/>
</dbReference>
<dbReference type="SUPFAM" id="SSF75620">
    <property type="entry name" value="Release factor"/>
    <property type="match status" value="1"/>
</dbReference>
<dbReference type="Pfam" id="PF00472">
    <property type="entry name" value="RF-1"/>
    <property type="match status" value="1"/>
</dbReference>
<dbReference type="Pfam" id="PF03462">
    <property type="entry name" value="PCRF"/>
    <property type="match status" value="1"/>
</dbReference>
<feature type="domain" description="Prokaryotic-type class I peptide chain release factors" evidence="6">
    <location>
        <begin position="233"/>
        <end position="249"/>
    </location>
</feature>
<sequence length="424" mass="47918">MCPSGQPFSGGIFDYDAKKERLEEVNAELEQPDVWNEPERAQALGKERSSLEAIVETIDQLEQGCEDVTGLLELAVEAEDEDTFNETVVELDQLSAKLEQLEFRRMFSGEYDSADCYLDIQAGSGGTEAQDWASMLLRMYLRWAESKGFKTEVIEESDGDVAGLKSATIKIIGDYAFGWLRTETGVHRLVRKSPFDSGGRRHTSFSSVFIYPEVDDDIDIEINPADLRIDVYRASGAGGQHVNKTESAVRITHLPTNIVVQCQNDRSQHKNKDQAFKQLRAKLYEYEMQKKNADKQMLEDNKSDIGWGSQIRSYVLDDSRIKDLRTNVETRNTQAVLDGDLDKFIEASLKAGYEEQKCLSNKHKAPNRRWISTTSCSHAVKNWPRCARTALRSRTTSVVIPPPTSCMPNTAAKKTKSWNHWVSK</sequence>
<evidence type="ECO:0000256" key="3">
    <source>
        <dbReference type="ARBA" id="ARBA00022917"/>
    </source>
</evidence>
<gene>
    <name evidence="7" type="primary">prfB_2</name>
    <name evidence="4" type="synonym">prfB</name>
    <name evidence="7" type="ORF">NCTC12965_05319</name>
</gene>
<name>A0A4U9VGB1_SERFO</name>
<evidence type="ECO:0000259" key="6">
    <source>
        <dbReference type="PROSITE" id="PS00745"/>
    </source>
</evidence>
<evidence type="ECO:0000256" key="1">
    <source>
        <dbReference type="ARBA" id="ARBA00010835"/>
    </source>
</evidence>
<dbReference type="InterPro" id="IPR000352">
    <property type="entry name" value="Pep_chain_release_fac_I"/>
</dbReference>
<dbReference type="PROSITE" id="PS00745">
    <property type="entry name" value="RF_PROK_I"/>
    <property type="match status" value="1"/>
</dbReference>
<dbReference type="PANTHER" id="PTHR43116:SF3">
    <property type="entry name" value="CLASS I PEPTIDE CHAIN RELEASE FACTOR"/>
    <property type="match status" value="1"/>
</dbReference>
<comment type="similarity">
    <text evidence="1 4">Belongs to the prokaryotic/mitochondrial release factor family.</text>
</comment>
<evidence type="ECO:0000256" key="5">
    <source>
        <dbReference type="NCBIfam" id="TIGR00020"/>
    </source>
</evidence>
<reference evidence="7" key="1">
    <citation type="submission" date="2019-05" db="EMBL/GenBank/DDBJ databases">
        <authorList>
            <consortium name="Pathogen Informatics"/>
        </authorList>
    </citation>
    <scope>NUCLEOTIDE SEQUENCE [LARGE SCALE GENOMIC DNA]</scope>
    <source>
        <strain evidence="7">NCTC12965</strain>
    </source>
</reference>
<dbReference type="HAMAP" id="MF_00094">
    <property type="entry name" value="Rel_fac_2"/>
    <property type="match status" value="1"/>
</dbReference>
<proteinExistence type="inferred from homology"/>
<evidence type="ECO:0000256" key="4">
    <source>
        <dbReference type="HAMAP-Rule" id="MF_00094"/>
    </source>
</evidence>